<evidence type="ECO:0000256" key="2">
    <source>
        <dbReference type="ARBA" id="ARBA00022612"/>
    </source>
</evidence>
<keyword evidence="2" id="KW-1188">Viral release from host cell</keyword>
<protein>
    <submittedName>
        <fullName evidence="4">Portal protein</fullName>
    </submittedName>
</protein>
<evidence type="ECO:0000313" key="4">
    <source>
        <dbReference type="EMBL" id="MFA0812195.1"/>
    </source>
</evidence>
<dbReference type="InterPro" id="IPR020991">
    <property type="entry name" value="Connector_podovirus"/>
</dbReference>
<accession>A0ABV4P1H8</accession>
<gene>
    <name evidence="4" type="ORF">ACCI49_14875</name>
</gene>
<keyword evidence="5" id="KW-1185">Reference proteome</keyword>
<sequence length="502" mass="56614">MENKPSRSLDAESRYRRLESTRSAYIKRAEQCAGLTIPALFPVNGNAETLQTPYQGLGSRGVKHLTNKLVMALLPPNTPFFQLLLSEEVDAEGTKGEVDKALSMMESTIKKEIESSQLRSRLYEAIRQLMVAGNYLLYFGPEGVKGYRLDKYVLKRDGLGRISECIIKEVITPDDIPTSVRDAVLGPTQINPDPEKELNQYTVIRRAGKRFRVYQEIKGVVVPESRGKYSEDTLPWLPLRMIRVDGEDYGRSYVEEHLGDLVSLEKLSQAIVDGSQAAARVVFLIEQGSILTPDAVKKARNMDILRGKKEDVTTIQLDKFHDFRIASETISQINRELSNAFLLNTSVQRNAERVTAEEIRFMAAELEQAIGGVYTLLALELQLPLVSIIMERLKRKGRLPQIKKGDIEPQVLTGIEALGRSQELEKLRVLQSFMQALSPELVQKYTHVDEFVKRIGAALHLDTNDLVKTTEQIKKAEQQEALSQMLQQVSPDLMKQFQGETI</sequence>
<keyword evidence="3" id="KW-0231">Viral genome packaging</keyword>
<evidence type="ECO:0000256" key="1">
    <source>
        <dbReference type="ARBA" id="ARBA00004328"/>
    </source>
</evidence>
<name>A0ABV4P1H8_9GAMM</name>
<comment type="caution">
    <text evidence="4">The sequence shown here is derived from an EMBL/GenBank/DDBJ whole genome shotgun (WGS) entry which is preliminary data.</text>
</comment>
<organism evidence="4 5">
    <name type="scientific">Microbulbifer epialgicus</name>
    <dbReference type="NCBI Taxonomy" id="393907"/>
    <lineage>
        <taxon>Bacteria</taxon>
        <taxon>Pseudomonadati</taxon>
        <taxon>Pseudomonadota</taxon>
        <taxon>Gammaproteobacteria</taxon>
        <taxon>Cellvibrionales</taxon>
        <taxon>Microbulbiferaceae</taxon>
        <taxon>Microbulbifer</taxon>
    </lineage>
</organism>
<dbReference type="EMBL" id="JBGMEK010000035">
    <property type="protein sequence ID" value="MFA0812195.1"/>
    <property type="molecule type" value="Genomic_DNA"/>
</dbReference>
<dbReference type="RefSeq" id="WP_371839830.1">
    <property type="nucleotide sequence ID" value="NZ_JBGMEK010000035.1"/>
</dbReference>
<reference evidence="4 5" key="1">
    <citation type="submission" date="2024-08" db="EMBL/GenBank/DDBJ databases">
        <authorList>
            <person name="Ishaq N."/>
        </authorList>
    </citation>
    <scope>NUCLEOTIDE SEQUENCE [LARGE SCALE GENOMIC DNA]</scope>
    <source>
        <strain evidence="4 5">DSM 18651</strain>
    </source>
</reference>
<proteinExistence type="predicted"/>
<dbReference type="Pfam" id="PF12236">
    <property type="entry name" value="Head-tail_con"/>
    <property type="match status" value="1"/>
</dbReference>
<dbReference type="Proteomes" id="UP001569428">
    <property type="component" value="Unassembled WGS sequence"/>
</dbReference>
<evidence type="ECO:0000313" key="5">
    <source>
        <dbReference type="Proteomes" id="UP001569428"/>
    </source>
</evidence>
<evidence type="ECO:0000256" key="3">
    <source>
        <dbReference type="ARBA" id="ARBA00023219"/>
    </source>
</evidence>
<comment type="subcellular location">
    <subcellularLocation>
        <location evidence="1">Virion</location>
    </subcellularLocation>
</comment>